<dbReference type="BioCyc" id="TSAC1094508:GLMA-2409-MONOMER"/>
<dbReference type="PANTHER" id="PTHR30519">
    <property type="entry name" value="5-METHYLTETRAHYDROPTEROYLTRIGLUTAMATE--HOMOCYSTEINE METHYLTRANSFERASE"/>
    <property type="match status" value="1"/>
</dbReference>
<evidence type="ECO:0000256" key="2">
    <source>
        <dbReference type="ARBA" id="ARBA00022723"/>
    </source>
</evidence>
<dbReference type="eggNOG" id="COG0620">
    <property type="taxonomic scope" value="Bacteria"/>
</dbReference>
<sequence length="154" mass="17973">MPIRKKEWNDYLNWAIRAFRLTHAKVKTETQIHTHMCYSEFSDIIKEIESMDIDVISIEAARSDFSILDLFKEINFKPEVGPGIYDIHSPRVPSQKELEELIEIMIKKLDINKLWINPDCGLKTRENEEAKLSLINMVNAAKAIRMRVKSTLNN</sequence>
<evidence type="ECO:0000256" key="3">
    <source>
        <dbReference type="ARBA" id="ARBA00022833"/>
    </source>
</evidence>
<dbReference type="GO" id="GO:0009086">
    <property type="term" value="P:methionine biosynthetic process"/>
    <property type="evidence" value="ECO:0007669"/>
    <property type="project" value="InterPro"/>
</dbReference>
<evidence type="ECO:0000259" key="4">
    <source>
        <dbReference type="Pfam" id="PF01717"/>
    </source>
</evidence>
<dbReference type="EMBL" id="CP003184">
    <property type="protein sequence ID" value="AFK87379.1"/>
    <property type="molecule type" value="Genomic_DNA"/>
</dbReference>
<name>I3VXY4_THESW</name>
<dbReference type="GO" id="GO:0008270">
    <property type="term" value="F:zinc ion binding"/>
    <property type="evidence" value="ECO:0007669"/>
    <property type="project" value="InterPro"/>
</dbReference>
<dbReference type="Pfam" id="PF01717">
    <property type="entry name" value="Meth_synt_2"/>
    <property type="match status" value="1"/>
</dbReference>
<dbReference type="InterPro" id="IPR038071">
    <property type="entry name" value="UROD/MetE-like_sf"/>
</dbReference>
<dbReference type="Gene3D" id="3.20.20.210">
    <property type="match status" value="1"/>
</dbReference>
<dbReference type="SUPFAM" id="SSF51726">
    <property type="entry name" value="UROD/MetE-like"/>
    <property type="match status" value="1"/>
</dbReference>
<keyword evidence="2" id="KW-0479">Metal-binding</keyword>
<proteinExistence type="predicted"/>
<gene>
    <name evidence="5" type="ordered locus">Tsac_2377</name>
</gene>
<dbReference type="Proteomes" id="UP000006178">
    <property type="component" value="Chromosome"/>
</dbReference>
<dbReference type="KEGG" id="tsh:Tsac_2377"/>
<dbReference type="STRING" id="1094508.Tsac_2377"/>
<protein>
    <submittedName>
        <fullName evidence="5">Methionine synthase vitamin-B12 independent</fullName>
    </submittedName>
</protein>
<keyword evidence="6" id="KW-1185">Reference proteome</keyword>
<dbReference type="GO" id="GO:0003871">
    <property type="term" value="F:5-methyltetrahydropteroyltriglutamate-homocysteine S-methyltransferase activity"/>
    <property type="evidence" value="ECO:0007669"/>
    <property type="project" value="InterPro"/>
</dbReference>
<feature type="domain" description="Cobalamin-independent methionine synthase MetE C-terminal/archaeal" evidence="4">
    <location>
        <begin position="2"/>
        <end position="142"/>
    </location>
</feature>
<dbReference type="InterPro" id="IPR002629">
    <property type="entry name" value="Met_Synth_C/arc"/>
</dbReference>
<evidence type="ECO:0000256" key="1">
    <source>
        <dbReference type="ARBA" id="ARBA00001947"/>
    </source>
</evidence>
<evidence type="ECO:0000313" key="6">
    <source>
        <dbReference type="Proteomes" id="UP000006178"/>
    </source>
</evidence>
<dbReference type="PATRIC" id="fig|1094508.3.peg.2409"/>
<keyword evidence="3" id="KW-0862">Zinc</keyword>
<organism evidence="5 6">
    <name type="scientific">Thermoanaerobacterium saccharolyticum (strain DSM 8691 / JW/SL-YS485)</name>
    <dbReference type="NCBI Taxonomy" id="1094508"/>
    <lineage>
        <taxon>Bacteria</taxon>
        <taxon>Bacillati</taxon>
        <taxon>Bacillota</taxon>
        <taxon>Clostridia</taxon>
        <taxon>Thermoanaerobacterales</taxon>
        <taxon>Thermoanaerobacteraceae</taxon>
        <taxon>Thermoanaerobacterium</taxon>
    </lineage>
</organism>
<accession>I3VXY4</accession>
<evidence type="ECO:0000313" key="5">
    <source>
        <dbReference type="EMBL" id="AFK87379.1"/>
    </source>
</evidence>
<reference evidence="5 6" key="1">
    <citation type="journal article" date="2014" name="Appl. Environ. Microbiol.">
        <title>Profile of Secreted Hydrolases, Associated Proteins, and SlpA in Thermoanaerobacterium saccharolyticum during the Degradation of Hemicellulose.</title>
        <authorList>
            <person name="Currie D.H."/>
            <person name="Guss A.M."/>
            <person name="Herring C.D."/>
            <person name="Giannone R.J."/>
            <person name="Johnson C.M."/>
            <person name="Lankford P.K."/>
            <person name="Brown S.D."/>
            <person name="Hettich R.L."/>
            <person name="Lynd L.R."/>
        </authorList>
    </citation>
    <scope>NUCLEOTIDE SEQUENCE [LARGE SCALE GENOMIC DNA]</scope>
    <source>
        <strain evidence="6">DSM 8691 / JW/SL-YS485</strain>
    </source>
</reference>
<dbReference type="AlphaFoldDB" id="I3VXY4"/>
<comment type="cofactor">
    <cofactor evidence="1">
        <name>Zn(2+)</name>
        <dbReference type="ChEBI" id="CHEBI:29105"/>
    </cofactor>
</comment>